<comment type="caution">
    <text evidence="2">The sequence shown here is derived from an EMBL/GenBank/DDBJ whole genome shotgun (WGS) entry which is preliminary data.</text>
</comment>
<dbReference type="AlphaFoldDB" id="A0A934TN99"/>
<reference evidence="2" key="1">
    <citation type="submission" date="2017-05" db="EMBL/GenBank/DDBJ databases">
        <authorList>
            <person name="Imhoff J.F."/>
            <person name="Rahn T."/>
            <person name="Kuenzel S."/>
            <person name="Neulinger S.C."/>
        </authorList>
    </citation>
    <scope>NUCLEOTIDE SEQUENCE</scope>
    <source>
        <strain evidence="2">LMG 28126</strain>
    </source>
</reference>
<protein>
    <recommendedName>
        <fullName evidence="1">DUF427 domain-containing protein</fullName>
    </recommendedName>
</protein>
<organism evidence="2 3">
    <name type="scientific">Rhodobaculum claviforme</name>
    <dbReference type="NCBI Taxonomy" id="1549854"/>
    <lineage>
        <taxon>Bacteria</taxon>
        <taxon>Pseudomonadati</taxon>
        <taxon>Pseudomonadota</taxon>
        <taxon>Alphaproteobacteria</taxon>
        <taxon>Rhodobacterales</taxon>
        <taxon>Paracoccaceae</taxon>
        <taxon>Rhodobaculum</taxon>
    </lineage>
</organism>
<dbReference type="Proteomes" id="UP000706333">
    <property type="component" value="Unassembled WGS sequence"/>
</dbReference>
<dbReference type="InterPro" id="IPR007361">
    <property type="entry name" value="DUF427"/>
</dbReference>
<dbReference type="Gene3D" id="2.170.150.40">
    <property type="entry name" value="Domain of unknown function (DUF427)"/>
    <property type="match status" value="1"/>
</dbReference>
<reference evidence="2" key="2">
    <citation type="journal article" date="2020" name="Microorganisms">
        <title>Osmotic Adaptation and Compatible Solute Biosynthesis of Phototrophic Bacteria as Revealed from Genome Analyses.</title>
        <authorList>
            <person name="Imhoff J.F."/>
            <person name="Rahn T."/>
            <person name="Kunzel S."/>
            <person name="Keller A."/>
            <person name="Neulinger S.C."/>
        </authorList>
    </citation>
    <scope>NUCLEOTIDE SEQUENCE</scope>
    <source>
        <strain evidence="2">LMG 28126</strain>
    </source>
</reference>
<feature type="domain" description="DUF427" evidence="1">
    <location>
        <begin position="16"/>
        <end position="105"/>
    </location>
</feature>
<dbReference type="EMBL" id="NHSD01000302">
    <property type="protein sequence ID" value="MBK5928407.1"/>
    <property type="molecule type" value="Genomic_DNA"/>
</dbReference>
<evidence type="ECO:0000313" key="2">
    <source>
        <dbReference type="EMBL" id="MBK5928407.1"/>
    </source>
</evidence>
<evidence type="ECO:0000313" key="3">
    <source>
        <dbReference type="Proteomes" id="UP000706333"/>
    </source>
</evidence>
<dbReference type="PANTHER" id="PTHR34310:SF9">
    <property type="entry name" value="BLR5716 PROTEIN"/>
    <property type="match status" value="1"/>
</dbReference>
<dbReference type="InterPro" id="IPR038694">
    <property type="entry name" value="DUF427_sf"/>
</dbReference>
<gene>
    <name evidence="2" type="ORF">CCR87_13875</name>
</gene>
<keyword evidence="3" id="KW-1185">Reference proteome</keyword>
<sequence length="113" mass="11919">MTTQIRIDPAEGCWVARAEGAIIAESRAALMLTEGARAPVIYFPRADVAMAFLEPSARVTRCPHKGETAYFSIMGPSATVPDAAWSYEAPLPGVAGIAGAIAFDPALVTVERI</sequence>
<evidence type="ECO:0000259" key="1">
    <source>
        <dbReference type="Pfam" id="PF04248"/>
    </source>
</evidence>
<accession>A0A934TN99</accession>
<proteinExistence type="predicted"/>
<name>A0A934TN99_9RHOB</name>
<dbReference type="PANTHER" id="PTHR34310">
    <property type="entry name" value="DUF427 DOMAIN PROTEIN (AFU_ORTHOLOGUE AFUA_3G02220)"/>
    <property type="match status" value="1"/>
</dbReference>
<dbReference type="Pfam" id="PF04248">
    <property type="entry name" value="NTP_transf_9"/>
    <property type="match status" value="1"/>
</dbReference>